<comment type="caution">
    <text evidence="4">The sequence shown here is derived from an EMBL/GenBank/DDBJ whole genome shotgun (WGS) entry which is preliminary data.</text>
</comment>
<dbReference type="Pfam" id="PF08757">
    <property type="entry name" value="CotH"/>
    <property type="match status" value="1"/>
</dbReference>
<evidence type="ECO:0000313" key="5">
    <source>
        <dbReference type="Proteomes" id="UP000036923"/>
    </source>
</evidence>
<dbReference type="GO" id="GO:0000272">
    <property type="term" value="P:polysaccharide catabolic process"/>
    <property type="evidence" value="ECO:0007669"/>
    <property type="project" value="InterPro"/>
</dbReference>
<name>A0A0L6JTV1_9FIRM</name>
<feature type="chain" id="PRO_5005566429" evidence="2">
    <location>
        <begin position="29"/>
        <end position="581"/>
    </location>
</feature>
<dbReference type="PANTHER" id="PTHR40050">
    <property type="entry name" value="INNER SPORE COAT PROTEIN H"/>
    <property type="match status" value="1"/>
</dbReference>
<dbReference type="GO" id="GO:0004553">
    <property type="term" value="F:hydrolase activity, hydrolyzing O-glycosyl compounds"/>
    <property type="evidence" value="ECO:0007669"/>
    <property type="project" value="InterPro"/>
</dbReference>
<keyword evidence="4" id="KW-0167">Capsid protein</keyword>
<dbReference type="STRING" id="398512.Bccel_4540"/>
<dbReference type="Gene3D" id="2.60.40.4130">
    <property type="match status" value="1"/>
</dbReference>
<dbReference type="EMBL" id="LGTC01000001">
    <property type="protein sequence ID" value="KNY29266.1"/>
    <property type="molecule type" value="Genomic_DNA"/>
</dbReference>
<dbReference type="CDD" id="cd14254">
    <property type="entry name" value="Dockerin_II"/>
    <property type="match status" value="1"/>
</dbReference>
<dbReference type="eggNOG" id="COG5337">
    <property type="taxonomic scope" value="Bacteria"/>
</dbReference>
<dbReference type="PANTHER" id="PTHR40050:SF1">
    <property type="entry name" value="INNER SPORE COAT PROTEIN H"/>
    <property type="match status" value="1"/>
</dbReference>
<keyword evidence="5" id="KW-1185">Reference proteome</keyword>
<dbReference type="InterPro" id="IPR002105">
    <property type="entry name" value="Dockerin_1_rpt"/>
</dbReference>
<organism evidence="4 5">
    <name type="scientific">Pseudobacteroides cellulosolvens ATCC 35603 = DSM 2933</name>
    <dbReference type="NCBI Taxonomy" id="398512"/>
    <lineage>
        <taxon>Bacteria</taxon>
        <taxon>Bacillati</taxon>
        <taxon>Bacillota</taxon>
        <taxon>Clostridia</taxon>
        <taxon>Eubacteriales</taxon>
        <taxon>Oscillospiraceae</taxon>
        <taxon>Pseudobacteroides</taxon>
    </lineage>
</organism>
<evidence type="ECO:0000259" key="3">
    <source>
        <dbReference type="PROSITE" id="PS51766"/>
    </source>
</evidence>
<dbReference type="PROSITE" id="PS00018">
    <property type="entry name" value="EF_HAND_1"/>
    <property type="match status" value="2"/>
</dbReference>
<feature type="region of interest" description="Disordered" evidence="1">
    <location>
        <begin position="488"/>
        <end position="515"/>
    </location>
</feature>
<dbReference type="InterPro" id="IPR014867">
    <property type="entry name" value="Spore_coat_CotH_CotH2/3/7"/>
</dbReference>
<proteinExistence type="predicted"/>
<dbReference type="InterPro" id="IPR036439">
    <property type="entry name" value="Dockerin_dom_sf"/>
</dbReference>
<dbReference type="SUPFAM" id="SSF63446">
    <property type="entry name" value="Type I dockerin domain"/>
    <property type="match status" value="1"/>
</dbReference>
<evidence type="ECO:0000256" key="2">
    <source>
        <dbReference type="SAM" id="SignalP"/>
    </source>
</evidence>
<dbReference type="Pfam" id="PF00404">
    <property type="entry name" value="Dockerin_1"/>
    <property type="match status" value="1"/>
</dbReference>
<evidence type="ECO:0000313" key="4">
    <source>
        <dbReference type="EMBL" id="KNY29266.1"/>
    </source>
</evidence>
<feature type="domain" description="Dockerin" evidence="3">
    <location>
        <begin position="517"/>
        <end position="581"/>
    </location>
</feature>
<accession>A0A0L6JTV1</accession>
<reference evidence="5" key="1">
    <citation type="submission" date="2015-07" db="EMBL/GenBank/DDBJ databases">
        <title>Near-Complete Genome Sequence of the Cellulolytic Bacterium Bacteroides (Pseudobacteroides) cellulosolvens ATCC 35603.</title>
        <authorList>
            <person name="Dassa B."/>
            <person name="Utturkar S.M."/>
            <person name="Klingeman D.M."/>
            <person name="Hurt R.A."/>
            <person name="Keller M."/>
            <person name="Xu J."/>
            <person name="Reddy Y.H.K."/>
            <person name="Borovok I."/>
            <person name="Grinberg I.R."/>
            <person name="Lamed R."/>
            <person name="Zhivin O."/>
            <person name="Bayer E.A."/>
            <person name="Brown S.D."/>
        </authorList>
    </citation>
    <scope>NUCLEOTIDE SEQUENCE [LARGE SCALE GENOMIC DNA]</scope>
    <source>
        <strain evidence="5">DSM 2933</strain>
    </source>
</reference>
<dbReference type="RefSeq" id="WP_050753725.1">
    <property type="nucleotide sequence ID" value="NZ_JQKC01000001.1"/>
</dbReference>
<evidence type="ECO:0000256" key="1">
    <source>
        <dbReference type="SAM" id="MobiDB-lite"/>
    </source>
</evidence>
<dbReference type="AlphaFoldDB" id="A0A0L6JTV1"/>
<dbReference type="InterPro" id="IPR018247">
    <property type="entry name" value="EF_Hand_1_Ca_BS"/>
</dbReference>
<protein>
    <submittedName>
        <fullName evidence="4">Spore coat protein CotH</fullName>
    </submittedName>
</protein>
<keyword evidence="4" id="KW-0946">Virion</keyword>
<gene>
    <name evidence="4" type="ORF">Bccel_4540</name>
</gene>
<dbReference type="Proteomes" id="UP000036923">
    <property type="component" value="Unassembled WGS sequence"/>
</dbReference>
<dbReference type="PROSITE" id="PS51766">
    <property type="entry name" value="DOCKERIN"/>
    <property type="match status" value="1"/>
</dbReference>
<sequence length="581" mass="64173">MRKFFKGIAISMCLVVSFVCVNPIGVKAADESVVRPAGWTEETHGKKADPNYSVAFPDDKVNRIDITISSSNYKSMESDLKKVNTLDGENPIYVPATVKFNDNTWTNVGVRYKGQSSLLRPQLSRDHKYPLHLKFDEFEGQYPDIKDQRFYGFQHLVLSNNWFDSSFVRDKVTSDIFRSAGIPTACGSFYRVFIDTGSGPVYWGLYTVFEDPSDEMLNTQFANGDGNLYKGQTATGADLTTFNKQGYEKKTNEDADDWSDLQALVTALNEPRTDAATWRANLESVFNVNLFLKWLAVNTAITNFDTYGWVTKNHYLYQDLSDNGRMVYVPWDFNLSLTTDPLGILEVDDMGGGFGGFGGFGGGFGGVNGGNNGGFCTEVASLSLDELSNSWPLIRYLMDDPIYKNIYHNEMKAAMSGCFNESTIINRMTQLHELIRPYVVGAEGETSKYSFLTNGTTQFDQGLAEIITLVSDRHKAVSDYLSTVTISPTPVTTSKPTESPTTNTPTNTAATNTPANSAASIEDINNDGVINMADVILMAGAFNTVRGDSIYNSSCDLNNDGTVNMSDIVIIATKFNVIVRH</sequence>
<dbReference type="PATRIC" id="fig|398512.5.peg.4757"/>
<keyword evidence="2" id="KW-0732">Signal</keyword>
<dbReference type="InterPro" id="IPR016134">
    <property type="entry name" value="Dockerin_dom"/>
</dbReference>
<dbReference type="OrthoDB" id="9777383at2"/>
<feature type="signal peptide" evidence="2">
    <location>
        <begin position="1"/>
        <end position="28"/>
    </location>
</feature>